<evidence type="ECO:0000313" key="2">
    <source>
        <dbReference type="Proteomes" id="UP000018780"/>
    </source>
</evidence>
<evidence type="ECO:0000313" key="1">
    <source>
        <dbReference type="EMBL" id="AHD02995.1"/>
    </source>
</evidence>
<protein>
    <submittedName>
        <fullName evidence="1">Uncharacterized protein</fullName>
    </submittedName>
</protein>
<dbReference type="PATRIC" id="fig|999552.6.peg.1615"/>
<dbReference type="Proteomes" id="UP000018780">
    <property type="component" value="Chromosome"/>
</dbReference>
<dbReference type="AlphaFoldDB" id="V9W030"/>
<keyword evidence="2" id="KW-1185">Reference proteome</keyword>
<reference evidence="1 2" key="1">
    <citation type="submission" date="2013-09" db="EMBL/GenBank/DDBJ databases">
        <authorList>
            <consortium name="DOE Joint Genome Institute"/>
            <person name="Klenk H.-P."/>
            <person name="Huntemann M."/>
            <person name="Han J."/>
            <person name="Chen A."/>
            <person name="Kyrpides N."/>
            <person name="Mavromatis K."/>
            <person name="Markowitz V."/>
            <person name="Palaniappan K."/>
            <person name="Ivanova N."/>
            <person name="Schaumberg A."/>
            <person name="Pati A."/>
            <person name="Liolios K."/>
            <person name="Nordberg H.P."/>
            <person name="Cantor M.N."/>
            <person name="Hua S.X."/>
            <person name="Woyke T."/>
        </authorList>
    </citation>
    <scope>NUCLEOTIDE SEQUENCE [LARGE SCALE GENOMIC DNA]</scope>
    <source>
        <strain evidence="1 2">DSM 14336</strain>
    </source>
</reference>
<sequence>MRQIARMIAVSLPVSPLAAPEWRALSEDDAQAALKGRELVYGSSAWQEFRTSGRTVCNAGRDSRGYWDVRDGKY</sequence>
<proteinExistence type="predicted"/>
<organism evidence="1 2">
    <name type="scientific">Leisingera methylohalidivorans DSM 14336</name>
    <dbReference type="NCBI Taxonomy" id="999552"/>
    <lineage>
        <taxon>Bacteria</taxon>
        <taxon>Pseudomonadati</taxon>
        <taxon>Pseudomonadota</taxon>
        <taxon>Alphaproteobacteria</taxon>
        <taxon>Rhodobacterales</taxon>
        <taxon>Roseobacteraceae</taxon>
        <taxon>Leisingera</taxon>
    </lineage>
</organism>
<dbReference type="KEGG" id="lmd:METH_08040"/>
<dbReference type="EMBL" id="CP006773">
    <property type="protein sequence ID" value="AHD02995.1"/>
    <property type="molecule type" value="Genomic_DNA"/>
</dbReference>
<gene>
    <name evidence="1" type="ORF">METH_08040</name>
</gene>
<name>V9W030_9RHOB</name>
<accession>V9W030</accession>
<dbReference type="HOGENOM" id="CLU_2683337_0_0_5"/>